<proteinExistence type="predicted"/>
<feature type="region of interest" description="Disordered" evidence="1">
    <location>
        <begin position="40"/>
        <end position="61"/>
    </location>
</feature>
<feature type="compositionally biased region" description="Basic and acidic residues" evidence="1">
    <location>
        <begin position="51"/>
        <end position="61"/>
    </location>
</feature>
<dbReference type="Proteomes" id="UP001066276">
    <property type="component" value="Chromosome 12"/>
</dbReference>
<dbReference type="AlphaFoldDB" id="A0AAV7L2Y3"/>
<feature type="compositionally biased region" description="Basic and acidic residues" evidence="1">
    <location>
        <begin position="82"/>
        <end position="97"/>
    </location>
</feature>
<sequence>MTTSTNQTTHLGNGGVCKTLSDGTWMAAAAPTGIPWEVAQEEERDRHHRQDGRAVRDSTYEADFRPHKRNATTAVSSLFQRQVEDQEAARPENRPRSGDSVALPGTVLQRARV</sequence>
<name>A0AAV7L2Y3_PLEWA</name>
<comment type="caution">
    <text evidence="2">The sequence shown here is derived from an EMBL/GenBank/DDBJ whole genome shotgun (WGS) entry which is preliminary data.</text>
</comment>
<evidence type="ECO:0000256" key="1">
    <source>
        <dbReference type="SAM" id="MobiDB-lite"/>
    </source>
</evidence>
<dbReference type="EMBL" id="JANPWB010000016">
    <property type="protein sequence ID" value="KAJ1085448.1"/>
    <property type="molecule type" value="Genomic_DNA"/>
</dbReference>
<evidence type="ECO:0000313" key="2">
    <source>
        <dbReference type="EMBL" id="KAJ1085448.1"/>
    </source>
</evidence>
<organism evidence="2 3">
    <name type="scientific">Pleurodeles waltl</name>
    <name type="common">Iberian ribbed newt</name>
    <dbReference type="NCBI Taxonomy" id="8319"/>
    <lineage>
        <taxon>Eukaryota</taxon>
        <taxon>Metazoa</taxon>
        <taxon>Chordata</taxon>
        <taxon>Craniata</taxon>
        <taxon>Vertebrata</taxon>
        <taxon>Euteleostomi</taxon>
        <taxon>Amphibia</taxon>
        <taxon>Batrachia</taxon>
        <taxon>Caudata</taxon>
        <taxon>Salamandroidea</taxon>
        <taxon>Salamandridae</taxon>
        <taxon>Pleurodelinae</taxon>
        <taxon>Pleurodeles</taxon>
    </lineage>
</organism>
<gene>
    <name evidence="2" type="ORF">NDU88_005580</name>
</gene>
<keyword evidence="3" id="KW-1185">Reference proteome</keyword>
<evidence type="ECO:0000313" key="3">
    <source>
        <dbReference type="Proteomes" id="UP001066276"/>
    </source>
</evidence>
<accession>A0AAV7L2Y3</accession>
<feature type="region of interest" description="Disordered" evidence="1">
    <location>
        <begin position="82"/>
        <end position="113"/>
    </location>
</feature>
<protein>
    <submittedName>
        <fullName evidence="2">Uncharacterized protein</fullName>
    </submittedName>
</protein>
<reference evidence="2" key="1">
    <citation type="journal article" date="2022" name="bioRxiv">
        <title>Sequencing and chromosome-scale assembly of the giantPleurodeles waltlgenome.</title>
        <authorList>
            <person name="Brown T."/>
            <person name="Elewa A."/>
            <person name="Iarovenko S."/>
            <person name="Subramanian E."/>
            <person name="Araus A.J."/>
            <person name="Petzold A."/>
            <person name="Susuki M."/>
            <person name="Suzuki K.-i.T."/>
            <person name="Hayashi T."/>
            <person name="Toyoda A."/>
            <person name="Oliveira C."/>
            <person name="Osipova E."/>
            <person name="Leigh N.D."/>
            <person name="Simon A."/>
            <person name="Yun M.H."/>
        </authorList>
    </citation>
    <scope>NUCLEOTIDE SEQUENCE</scope>
    <source>
        <strain evidence="2">20211129_DDA</strain>
        <tissue evidence="2">Liver</tissue>
    </source>
</reference>